<gene>
    <name evidence="1" type="ORF">GCM10020369_31260</name>
</gene>
<keyword evidence="2" id="KW-1185">Reference proteome</keyword>
<reference evidence="2" key="1">
    <citation type="journal article" date="2019" name="Int. J. Syst. Evol. Microbiol.">
        <title>The Global Catalogue of Microorganisms (GCM) 10K type strain sequencing project: providing services to taxonomists for standard genome sequencing and annotation.</title>
        <authorList>
            <consortium name="The Broad Institute Genomics Platform"/>
            <consortium name="The Broad Institute Genome Sequencing Center for Infectious Disease"/>
            <person name="Wu L."/>
            <person name="Ma J."/>
        </authorList>
    </citation>
    <scope>NUCLEOTIDE SEQUENCE [LARGE SCALE GENOMIC DNA]</scope>
    <source>
        <strain evidence="2">JCM 9458</strain>
    </source>
</reference>
<protein>
    <recommendedName>
        <fullName evidence="3">FHA domain-containing protein</fullName>
    </recommendedName>
</protein>
<dbReference type="EMBL" id="BAAAYN010000018">
    <property type="protein sequence ID" value="GAA3387718.1"/>
    <property type="molecule type" value="Genomic_DNA"/>
</dbReference>
<accession>A0ABP6SYA5</accession>
<dbReference type="CDD" id="cd00060">
    <property type="entry name" value="FHA"/>
    <property type="match status" value="1"/>
</dbReference>
<sequence length="275" mass="31244">MLAVWYLYEPDEVFSFDAEGDRITFGRDDKCDLIIFSAINGESLSRVAGRIWRMEGELWVRNLSEKHELWIVQPGLPPLPPLPPRNPARPDPGAAQSIPGELTYVQGPDGCVLVVAQQRVEPALPTVLDDRPTTSIPPVPPDLRPVAAALCEPLLRGKQLPASYEEVQRRLVTRSRKQIRDLVRRLCGLYLTEVPELRERVEARRRLEERELGLPAAPTVVHKGIRVFAAAEAEEDAEIRRRRALTLPDYYEVAHLLVRRRTITADDLRLLDRVH</sequence>
<organism evidence="1 2">
    <name type="scientific">Cryptosporangium minutisporangium</name>
    <dbReference type="NCBI Taxonomy" id="113569"/>
    <lineage>
        <taxon>Bacteria</taxon>
        <taxon>Bacillati</taxon>
        <taxon>Actinomycetota</taxon>
        <taxon>Actinomycetes</taxon>
        <taxon>Cryptosporangiales</taxon>
        <taxon>Cryptosporangiaceae</taxon>
        <taxon>Cryptosporangium</taxon>
    </lineage>
</organism>
<comment type="caution">
    <text evidence="1">The sequence shown here is derived from an EMBL/GenBank/DDBJ whole genome shotgun (WGS) entry which is preliminary data.</text>
</comment>
<dbReference type="Gene3D" id="2.60.200.20">
    <property type="match status" value="1"/>
</dbReference>
<dbReference type="Proteomes" id="UP001501676">
    <property type="component" value="Unassembled WGS sequence"/>
</dbReference>
<evidence type="ECO:0008006" key="3">
    <source>
        <dbReference type="Google" id="ProtNLM"/>
    </source>
</evidence>
<proteinExistence type="predicted"/>
<evidence type="ECO:0000313" key="2">
    <source>
        <dbReference type="Proteomes" id="UP001501676"/>
    </source>
</evidence>
<dbReference type="SUPFAM" id="SSF49879">
    <property type="entry name" value="SMAD/FHA domain"/>
    <property type="match status" value="1"/>
</dbReference>
<dbReference type="InterPro" id="IPR008984">
    <property type="entry name" value="SMAD_FHA_dom_sf"/>
</dbReference>
<name>A0ABP6SYA5_9ACTN</name>
<evidence type="ECO:0000313" key="1">
    <source>
        <dbReference type="EMBL" id="GAA3387718.1"/>
    </source>
</evidence>